<evidence type="ECO:0000256" key="1">
    <source>
        <dbReference type="SAM" id="MobiDB-lite"/>
    </source>
</evidence>
<reference evidence="2" key="1">
    <citation type="submission" date="2019-09" db="EMBL/GenBank/DDBJ databases">
        <title>Draft genome information of white flower Hibiscus syriacus.</title>
        <authorList>
            <person name="Kim Y.-M."/>
        </authorList>
    </citation>
    <scope>NUCLEOTIDE SEQUENCE [LARGE SCALE GENOMIC DNA]</scope>
    <source>
        <strain evidence="2">YM2019G1</strain>
    </source>
</reference>
<keyword evidence="3" id="KW-1185">Reference proteome</keyword>
<evidence type="ECO:0000313" key="2">
    <source>
        <dbReference type="EMBL" id="KAE8660233.1"/>
    </source>
</evidence>
<proteinExistence type="predicted"/>
<organism evidence="2 3">
    <name type="scientific">Hibiscus syriacus</name>
    <name type="common">Rose of Sharon</name>
    <dbReference type="NCBI Taxonomy" id="106335"/>
    <lineage>
        <taxon>Eukaryota</taxon>
        <taxon>Viridiplantae</taxon>
        <taxon>Streptophyta</taxon>
        <taxon>Embryophyta</taxon>
        <taxon>Tracheophyta</taxon>
        <taxon>Spermatophyta</taxon>
        <taxon>Magnoliopsida</taxon>
        <taxon>eudicotyledons</taxon>
        <taxon>Gunneridae</taxon>
        <taxon>Pentapetalae</taxon>
        <taxon>rosids</taxon>
        <taxon>malvids</taxon>
        <taxon>Malvales</taxon>
        <taxon>Malvaceae</taxon>
        <taxon>Malvoideae</taxon>
        <taxon>Hibiscus</taxon>
    </lineage>
</organism>
<dbReference type="AlphaFoldDB" id="A0A6A2WKN6"/>
<feature type="compositionally biased region" description="Polar residues" evidence="1">
    <location>
        <begin position="33"/>
        <end position="42"/>
    </location>
</feature>
<dbReference type="Proteomes" id="UP000436088">
    <property type="component" value="Unassembled WGS sequence"/>
</dbReference>
<sequence length="202" mass="22247">MDQIFLGLCHKLYNFIRKYLATYAKKRVTLGQGSHQNSTHLPSSGSGSVISSSITDQAMPPVAVETSVEDASLQAKVEPGPICNHSESGISSATLNEEKNEDEAPATSAIRPEVRPPRKMVSINDTVEEMTATASKKQKSKKKRTEKVGSFDQEIIEEPKPLKSILKVGSKIDESSSLGSSWNYLADLFFVYYWLKPGQMVH</sequence>
<dbReference type="EMBL" id="VEPZ02001733">
    <property type="protein sequence ID" value="KAE8660233.1"/>
    <property type="molecule type" value="Genomic_DNA"/>
</dbReference>
<feature type="compositionally biased region" description="Low complexity" evidence="1">
    <location>
        <begin position="43"/>
        <end position="54"/>
    </location>
</feature>
<gene>
    <name evidence="2" type="ORF">F3Y22_tig00116958pilonHSYRG00369</name>
</gene>
<feature type="region of interest" description="Disordered" evidence="1">
    <location>
        <begin position="33"/>
        <end position="62"/>
    </location>
</feature>
<name>A0A6A2WKN6_HIBSY</name>
<feature type="compositionally biased region" description="Polar residues" evidence="1">
    <location>
        <begin position="85"/>
        <end position="95"/>
    </location>
</feature>
<protein>
    <submittedName>
        <fullName evidence="2">Uncharacterized protein</fullName>
    </submittedName>
</protein>
<comment type="caution">
    <text evidence="2">The sequence shown here is derived from an EMBL/GenBank/DDBJ whole genome shotgun (WGS) entry which is preliminary data.</text>
</comment>
<feature type="region of interest" description="Disordered" evidence="1">
    <location>
        <begin position="79"/>
        <end position="109"/>
    </location>
</feature>
<accession>A0A6A2WKN6</accession>
<evidence type="ECO:0000313" key="3">
    <source>
        <dbReference type="Proteomes" id="UP000436088"/>
    </source>
</evidence>